<dbReference type="SUPFAM" id="SSF52540">
    <property type="entry name" value="P-loop containing nucleoside triphosphate hydrolases"/>
    <property type="match status" value="1"/>
</dbReference>
<evidence type="ECO:0000313" key="13">
    <source>
        <dbReference type="Proteomes" id="UP001149140"/>
    </source>
</evidence>
<comment type="caution">
    <text evidence="12">The sequence shown here is derived from an EMBL/GenBank/DDBJ whole genome shotgun (WGS) entry which is preliminary data.</text>
</comment>
<evidence type="ECO:0000256" key="8">
    <source>
        <dbReference type="ARBA" id="ARBA00023136"/>
    </source>
</evidence>
<dbReference type="EMBL" id="JAPDOD010000028">
    <property type="protein sequence ID" value="MDA0163873.1"/>
    <property type="molecule type" value="Genomic_DNA"/>
</dbReference>
<evidence type="ECO:0000313" key="12">
    <source>
        <dbReference type="EMBL" id="MDA0163873.1"/>
    </source>
</evidence>
<dbReference type="InterPro" id="IPR050445">
    <property type="entry name" value="Bact_polysacc_biosynth/exp"/>
</dbReference>
<keyword evidence="5" id="KW-0547">Nucleotide-binding</keyword>
<protein>
    <submittedName>
        <fullName evidence="12">Wzz/FepE/Etk N-terminal domain-containing protein</fullName>
    </submittedName>
</protein>
<gene>
    <name evidence="12" type="ORF">OM076_26620</name>
</gene>
<dbReference type="Proteomes" id="UP001149140">
    <property type="component" value="Unassembled WGS sequence"/>
</dbReference>
<sequence>MDTATQQPHIADYLRPLWSHKWLILLAVALATGGVYAYYAHKPKVYRTGTLVYVKDPGDPVNGTPSLQSTDRAVSNQASLLYSRATAASVAEKINFNGTPGQLLRRIQITSKVGQDFVNVVATGPTPAEAALIANAYAKEFVDYINNSQSDRVKRALELTRTQLRDLPRGPINAATRSNLQAQIQRLEIATDVPPTITRQVDPALPPQTPSEPQPRRNALFAFALSLILAVAAAFGLERFDRRLKRPDEVEGIYHAPLLATLPHTDKPVPFKAGEAALGPEFQEAFRVLRTNVELARLDAPPRTIVITSAVPGEGKSTVVRNLALAFRETGKRVAVIEGDLRHPTLAALFGDHAGPGLTDVLRHDAELADVAVQIGTAMPGMDELVRLDLEHHDARPNGNGNGHGAHTGTITLVRSGPRPANPPAVLGSERVAEVLDFVREHHDIVLIDSAPLLAVTDTVPLLRYADAAIVVCRLGVTSRDTARRLTEFLERVPGVDLLGVVANDLSNFEAAGYGYGSGYGYGYGYGEDKRSRRKAKQLAETV</sequence>
<keyword evidence="4 9" id="KW-0812">Transmembrane</keyword>
<evidence type="ECO:0000256" key="6">
    <source>
        <dbReference type="ARBA" id="ARBA00022840"/>
    </source>
</evidence>
<dbReference type="AlphaFoldDB" id="A0A9X3S7Y0"/>
<evidence type="ECO:0000256" key="4">
    <source>
        <dbReference type="ARBA" id="ARBA00022692"/>
    </source>
</evidence>
<dbReference type="CDD" id="cd05387">
    <property type="entry name" value="BY-kinase"/>
    <property type="match status" value="1"/>
</dbReference>
<feature type="transmembrane region" description="Helical" evidence="9">
    <location>
        <begin position="219"/>
        <end position="237"/>
    </location>
</feature>
<keyword evidence="3" id="KW-1003">Cell membrane</keyword>
<evidence type="ECO:0000259" key="11">
    <source>
        <dbReference type="Pfam" id="PF02706"/>
    </source>
</evidence>
<keyword evidence="6" id="KW-0067">ATP-binding</keyword>
<keyword evidence="8 9" id="KW-0472">Membrane</keyword>
<dbReference type="Gene3D" id="3.40.50.300">
    <property type="entry name" value="P-loop containing nucleotide triphosphate hydrolases"/>
    <property type="match status" value="1"/>
</dbReference>
<name>A0A9X3S7Y0_9ACTN</name>
<comment type="subcellular location">
    <subcellularLocation>
        <location evidence="1">Cell membrane</location>
        <topology evidence="1">Multi-pass membrane protein</topology>
    </subcellularLocation>
</comment>
<dbReference type="InterPro" id="IPR002586">
    <property type="entry name" value="CobQ/CobB/MinD/ParA_Nub-bd_dom"/>
</dbReference>
<evidence type="ECO:0000256" key="1">
    <source>
        <dbReference type="ARBA" id="ARBA00004651"/>
    </source>
</evidence>
<keyword evidence="13" id="KW-1185">Reference proteome</keyword>
<evidence type="ECO:0000256" key="9">
    <source>
        <dbReference type="SAM" id="Phobius"/>
    </source>
</evidence>
<feature type="transmembrane region" description="Helical" evidence="9">
    <location>
        <begin position="22"/>
        <end position="39"/>
    </location>
</feature>
<feature type="domain" description="CobQ/CobB/MinD/ParA nucleotide binding" evidence="10">
    <location>
        <begin position="305"/>
        <end position="506"/>
    </location>
</feature>
<dbReference type="GO" id="GO:0005886">
    <property type="term" value="C:plasma membrane"/>
    <property type="evidence" value="ECO:0007669"/>
    <property type="project" value="UniProtKB-SubCell"/>
</dbReference>
<comment type="similarity">
    <text evidence="2">Belongs to the CpsC/CapA family.</text>
</comment>
<reference evidence="12" key="1">
    <citation type="submission" date="2022-10" db="EMBL/GenBank/DDBJ databases">
        <title>The WGS of Solirubrobacter ginsenosidimutans DSM 21036.</title>
        <authorList>
            <person name="Jiang Z."/>
        </authorList>
    </citation>
    <scope>NUCLEOTIDE SEQUENCE</scope>
    <source>
        <strain evidence="12">DSM 21036</strain>
    </source>
</reference>
<dbReference type="PANTHER" id="PTHR32309">
    <property type="entry name" value="TYROSINE-PROTEIN KINASE"/>
    <property type="match status" value="1"/>
</dbReference>
<accession>A0A9X3S7Y0</accession>
<feature type="domain" description="Polysaccharide chain length determinant N-terminal" evidence="11">
    <location>
        <begin position="12"/>
        <end position="93"/>
    </location>
</feature>
<dbReference type="Pfam" id="PF02706">
    <property type="entry name" value="Wzz"/>
    <property type="match status" value="1"/>
</dbReference>
<proteinExistence type="inferred from homology"/>
<dbReference type="InterPro" id="IPR027417">
    <property type="entry name" value="P-loop_NTPase"/>
</dbReference>
<evidence type="ECO:0000259" key="10">
    <source>
        <dbReference type="Pfam" id="PF01656"/>
    </source>
</evidence>
<dbReference type="Pfam" id="PF01656">
    <property type="entry name" value="CbiA"/>
    <property type="match status" value="1"/>
</dbReference>
<evidence type="ECO:0000256" key="5">
    <source>
        <dbReference type="ARBA" id="ARBA00022741"/>
    </source>
</evidence>
<organism evidence="12 13">
    <name type="scientific">Solirubrobacter ginsenosidimutans</name>
    <dbReference type="NCBI Taxonomy" id="490573"/>
    <lineage>
        <taxon>Bacteria</taxon>
        <taxon>Bacillati</taxon>
        <taxon>Actinomycetota</taxon>
        <taxon>Thermoleophilia</taxon>
        <taxon>Solirubrobacterales</taxon>
        <taxon>Solirubrobacteraceae</taxon>
        <taxon>Solirubrobacter</taxon>
    </lineage>
</organism>
<evidence type="ECO:0000256" key="7">
    <source>
        <dbReference type="ARBA" id="ARBA00022989"/>
    </source>
</evidence>
<dbReference type="InterPro" id="IPR005702">
    <property type="entry name" value="Wzc-like_C"/>
</dbReference>
<dbReference type="PANTHER" id="PTHR32309:SF13">
    <property type="entry name" value="FERRIC ENTEROBACTIN TRANSPORT PROTEIN FEPE"/>
    <property type="match status" value="1"/>
</dbReference>
<keyword evidence="7 9" id="KW-1133">Transmembrane helix</keyword>
<evidence type="ECO:0000256" key="3">
    <source>
        <dbReference type="ARBA" id="ARBA00022475"/>
    </source>
</evidence>
<evidence type="ECO:0000256" key="2">
    <source>
        <dbReference type="ARBA" id="ARBA00006683"/>
    </source>
</evidence>
<dbReference type="InterPro" id="IPR003856">
    <property type="entry name" value="LPS_length_determ_N"/>
</dbReference>